<sequence length="283" mass="31617">MPVQHFSHLVSTGLGPKAAELYRDQGILVVKRLIPKDEIARIRQEFTDHVEAHEKLVWIVDGRQVDAHIPDNDILKRYPRYSMPHRHEEMIPGQTARRLITDNRIFDIAENLIGPTYAAQSMFYFKPPTARGQALHQDNFFLQSHPETCLAAWIAVDDADAENGALEVVPGSHTYDIACPEDADPALSFASQGLRLPPNANKIQSELEAGDVLFFHGSLIHGSLPNNSSDRFRRSLIFHYVPKASQEVARFYQPLLSREGDEVRIGESIAGGECGTAWVTGEA</sequence>
<comment type="similarity">
    <text evidence="2">Belongs to the PhyH family.</text>
</comment>
<dbReference type="Gene3D" id="2.60.120.620">
    <property type="entry name" value="q2cbj1_9rhob like domain"/>
    <property type="match status" value="1"/>
</dbReference>
<dbReference type="STRING" id="1890683.A0A427YRC2"/>
<name>A0A427YRC2_9TREE</name>
<reference evidence="3 4" key="1">
    <citation type="submission" date="2018-11" db="EMBL/GenBank/DDBJ databases">
        <title>Genome sequence of Saitozyma podzolica DSM 27192.</title>
        <authorList>
            <person name="Aliyu H."/>
            <person name="Gorte O."/>
            <person name="Ochsenreither K."/>
        </authorList>
    </citation>
    <scope>NUCLEOTIDE SEQUENCE [LARGE SCALE GENOMIC DNA]</scope>
    <source>
        <strain evidence="3 4">DSM 27192</strain>
    </source>
</reference>
<organism evidence="3 4">
    <name type="scientific">Saitozyma podzolica</name>
    <dbReference type="NCBI Taxonomy" id="1890683"/>
    <lineage>
        <taxon>Eukaryota</taxon>
        <taxon>Fungi</taxon>
        <taxon>Dikarya</taxon>
        <taxon>Basidiomycota</taxon>
        <taxon>Agaricomycotina</taxon>
        <taxon>Tremellomycetes</taxon>
        <taxon>Tremellales</taxon>
        <taxon>Trimorphomycetaceae</taxon>
        <taxon>Saitozyma</taxon>
    </lineage>
</organism>
<evidence type="ECO:0008006" key="5">
    <source>
        <dbReference type="Google" id="ProtNLM"/>
    </source>
</evidence>
<comment type="caution">
    <text evidence="3">The sequence shown here is derived from an EMBL/GenBank/DDBJ whole genome shotgun (WGS) entry which is preliminary data.</text>
</comment>
<protein>
    <recommendedName>
        <fullName evidence="5">Fe2OG dioxygenase domain-containing protein</fullName>
    </recommendedName>
</protein>
<keyword evidence="4" id="KW-1185">Reference proteome</keyword>
<dbReference type="GO" id="GO:0046872">
    <property type="term" value="F:metal ion binding"/>
    <property type="evidence" value="ECO:0007669"/>
    <property type="project" value="UniProtKB-ARBA"/>
</dbReference>
<evidence type="ECO:0000313" key="3">
    <source>
        <dbReference type="EMBL" id="RSH93658.1"/>
    </source>
</evidence>
<gene>
    <name evidence="3" type="ORF">EHS25_006304</name>
</gene>
<dbReference type="Pfam" id="PF05721">
    <property type="entry name" value="PhyH"/>
    <property type="match status" value="1"/>
</dbReference>
<dbReference type="InterPro" id="IPR008775">
    <property type="entry name" value="Phytyl_CoA_dOase-like"/>
</dbReference>
<dbReference type="PANTHER" id="PTHR20883:SF48">
    <property type="entry name" value="ECTOINE DIOXYGENASE"/>
    <property type="match status" value="1"/>
</dbReference>
<dbReference type="SUPFAM" id="SSF51197">
    <property type="entry name" value="Clavaminate synthase-like"/>
    <property type="match status" value="1"/>
</dbReference>
<evidence type="ECO:0000313" key="4">
    <source>
        <dbReference type="Proteomes" id="UP000279259"/>
    </source>
</evidence>
<proteinExistence type="inferred from homology"/>
<dbReference type="AlphaFoldDB" id="A0A427YRC2"/>
<dbReference type="OrthoDB" id="445007at2759"/>
<accession>A0A427YRC2</accession>
<evidence type="ECO:0000256" key="2">
    <source>
        <dbReference type="ARBA" id="ARBA00005830"/>
    </source>
</evidence>
<comment type="cofactor">
    <cofactor evidence="1">
        <name>Fe cation</name>
        <dbReference type="ChEBI" id="CHEBI:24875"/>
    </cofactor>
</comment>
<dbReference type="PANTHER" id="PTHR20883">
    <property type="entry name" value="PHYTANOYL-COA DIOXYGENASE DOMAIN CONTAINING 1"/>
    <property type="match status" value="1"/>
</dbReference>
<dbReference type="Proteomes" id="UP000279259">
    <property type="component" value="Unassembled WGS sequence"/>
</dbReference>
<dbReference type="GO" id="GO:0016491">
    <property type="term" value="F:oxidoreductase activity"/>
    <property type="evidence" value="ECO:0007669"/>
    <property type="project" value="UniProtKB-ARBA"/>
</dbReference>
<evidence type="ECO:0000256" key="1">
    <source>
        <dbReference type="ARBA" id="ARBA00001962"/>
    </source>
</evidence>
<dbReference type="EMBL" id="RSCD01000003">
    <property type="protein sequence ID" value="RSH93658.1"/>
    <property type="molecule type" value="Genomic_DNA"/>
</dbReference>